<dbReference type="InterPro" id="IPR027417">
    <property type="entry name" value="P-loop_NTPase"/>
</dbReference>
<feature type="binding site" evidence="7">
    <location>
        <position position="257"/>
    </location>
    <ligand>
        <name>GTP</name>
        <dbReference type="ChEBI" id="CHEBI:37565"/>
    </ligand>
</feature>
<sequence>MSLRASLVLSRCDVPCFPHIHKTTSYNPRSFLSTSTTPGSLPLAHTLHPLHPLKNKPLRAIIMGCPGAGKGTQTKKLAARYGIQTLSSGDILRSNVLRGTPVGLRAKQIINAGALVDDNLVSDLMLAEMDSLPNSLCFVLDGFPRTVGQAKTLDDWLKHRGTPLAMVMNLDVPWSVILQRIEDRWIHAPSGRTYNISYNPPVREGLDDITGEPLTKREDDNVQVFKSRLDTYREQTMPLMGYYNERGILCNFKGSTSDQIFPKIQDELHLFYSFSDADISLATSALPSVSTNFELPRTTPAT</sequence>
<evidence type="ECO:0000259" key="8">
    <source>
        <dbReference type="Pfam" id="PF05191"/>
    </source>
</evidence>
<evidence type="ECO:0000256" key="7">
    <source>
        <dbReference type="HAMAP-Rule" id="MF_03169"/>
    </source>
</evidence>
<evidence type="ECO:0000256" key="1">
    <source>
        <dbReference type="ARBA" id="ARBA00004305"/>
    </source>
</evidence>
<feature type="binding site" evidence="7">
    <location>
        <position position="217"/>
    </location>
    <ligand>
        <name>AMP</name>
        <dbReference type="ChEBI" id="CHEBI:456215"/>
    </ligand>
</feature>
<feature type="region of interest" description="LID" evidence="7">
    <location>
        <begin position="183"/>
        <end position="220"/>
    </location>
</feature>
<dbReference type="Proteomes" id="UP001648503">
    <property type="component" value="Unassembled WGS sequence"/>
</dbReference>
<keyword evidence="3 7" id="KW-0547">Nucleotide-binding</keyword>
<dbReference type="InterPro" id="IPR007862">
    <property type="entry name" value="Adenylate_kinase_lid-dom"/>
</dbReference>
<evidence type="ECO:0000256" key="5">
    <source>
        <dbReference type="ARBA" id="ARBA00023128"/>
    </source>
</evidence>
<feature type="binding site" evidence="7">
    <location>
        <position position="93"/>
    </location>
    <ligand>
        <name>AMP</name>
        <dbReference type="ChEBI" id="CHEBI:456215"/>
    </ligand>
</feature>
<keyword evidence="2 7" id="KW-0808">Transferase</keyword>
<dbReference type="NCBIfam" id="TIGR01351">
    <property type="entry name" value="adk"/>
    <property type="match status" value="1"/>
</dbReference>
<comment type="catalytic activity">
    <reaction evidence="7">
        <text>a ribonucleoside 5'-triphosphate + AMP = a ribonucleoside 5'-diphosphate + ADP</text>
        <dbReference type="Rhea" id="RHEA:13749"/>
        <dbReference type="ChEBI" id="CHEBI:57930"/>
        <dbReference type="ChEBI" id="CHEBI:61557"/>
        <dbReference type="ChEBI" id="CHEBI:456215"/>
        <dbReference type="ChEBI" id="CHEBI:456216"/>
        <dbReference type="EC" id="2.7.4.10"/>
    </reaction>
</comment>
<dbReference type="Gene3D" id="3.40.50.300">
    <property type="entry name" value="P-loop containing nucleotide triphosphate hydrolases"/>
    <property type="match status" value="1"/>
</dbReference>
<dbReference type="Pfam" id="PF05191">
    <property type="entry name" value="ADK_lid"/>
    <property type="match status" value="1"/>
</dbReference>
<keyword evidence="4 7" id="KW-0418">Kinase</keyword>
<feature type="binding site" evidence="7">
    <location>
        <begin position="67"/>
        <end position="72"/>
    </location>
    <ligand>
        <name>GTP</name>
        <dbReference type="ChEBI" id="CHEBI:37565"/>
    </ligand>
</feature>
<dbReference type="PRINTS" id="PR00094">
    <property type="entry name" value="ADENYLTKNASE"/>
</dbReference>
<feature type="binding site" evidence="7">
    <location>
        <position position="88"/>
    </location>
    <ligand>
        <name>AMP</name>
        <dbReference type="ChEBI" id="CHEBI:456215"/>
    </ligand>
</feature>
<comment type="function">
    <text evidence="7">Involved in maintaining the homeostasis of cellular nucleotides by catalyzing the interconversion of nucleoside phosphates. Has GTP:AMP phosphotransferase and ITP:AMP phosphotransferase activities.</text>
</comment>
<keyword evidence="10" id="KW-1185">Reference proteome</keyword>
<comment type="caution">
    <text evidence="7">Lacks conserved residue(s) required for the propagation of feature annotation.</text>
</comment>
<feature type="region of interest" description="NMPbind" evidence="7">
    <location>
        <begin position="87"/>
        <end position="116"/>
    </location>
</feature>
<feature type="binding site" evidence="7">
    <location>
        <position position="149"/>
    </location>
    <ligand>
        <name>AMP</name>
        <dbReference type="ChEBI" id="CHEBI:456215"/>
    </ligand>
</feature>
<protein>
    <recommendedName>
        <fullName evidence="7">GTP:AMP phosphotransferase, mitochondrial</fullName>
        <ecNumber evidence="7">2.7.4.10</ecNumber>
    </recommendedName>
    <alternativeName>
        <fullName evidence="7">Adenylate kinase 3</fullName>
        <shortName evidence="7">AK 3</shortName>
    </alternativeName>
</protein>
<feature type="binding site" evidence="7">
    <location>
        <begin position="114"/>
        <end position="116"/>
    </location>
    <ligand>
        <name>AMP</name>
        <dbReference type="ChEBI" id="CHEBI:456215"/>
    </ligand>
</feature>
<dbReference type="SUPFAM" id="SSF52540">
    <property type="entry name" value="P-loop containing nucleoside triphosphate hydrolases"/>
    <property type="match status" value="1"/>
</dbReference>
<evidence type="ECO:0000256" key="4">
    <source>
        <dbReference type="ARBA" id="ARBA00022777"/>
    </source>
</evidence>
<evidence type="ECO:0000256" key="6">
    <source>
        <dbReference type="ARBA" id="ARBA00023134"/>
    </source>
</evidence>
<evidence type="ECO:0000313" key="9">
    <source>
        <dbReference type="EMBL" id="KAH6599292.1"/>
    </source>
</evidence>
<dbReference type="EMBL" id="JAFCIX010000072">
    <property type="protein sequence ID" value="KAH6599292.1"/>
    <property type="molecule type" value="Genomic_DNA"/>
</dbReference>
<comment type="subunit">
    <text evidence="7">Monomer.</text>
</comment>
<dbReference type="CDD" id="cd01428">
    <property type="entry name" value="ADK"/>
    <property type="match status" value="1"/>
</dbReference>
<keyword evidence="5 7" id="KW-0496">Mitochondrion</keyword>
<organism evidence="9 10">
    <name type="scientific">Batrachochytrium salamandrivorans</name>
    <dbReference type="NCBI Taxonomy" id="1357716"/>
    <lineage>
        <taxon>Eukaryota</taxon>
        <taxon>Fungi</taxon>
        <taxon>Fungi incertae sedis</taxon>
        <taxon>Chytridiomycota</taxon>
        <taxon>Chytridiomycota incertae sedis</taxon>
        <taxon>Chytridiomycetes</taxon>
        <taxon>Rhizophydiales</taxon>
        <taxon>Rhizophydiales incertae sedis</taxon>
        <taxon>Batrachochytrium</taxon>
    </lineage>
</organism>
<dbReference type="HAMAP" id="MF_03169">
    <property type="entry name" value="Adenylate_kinase_AK3"/>
    <property type="match status" value="1"/>
</dbReference>
<gene>
    <name evidence="7" type="primary">ADK2</name>
    <name evidence="9" type="ORF">BASA50_003127</name>
</gene>
<dbReference type="EC" id="2.7.4.10" evidence="7"/>
<feature type="domain" description="Adenylate kinase active site lid" evidence="8">
    <location>
        <begin position="184"/>
        <end position="219"/>
    </location>
</feature>
<feature type="binding site" evidence="7">
    <location>
        <position position="228"/>
    </location>
    <ligand>
        <name>AMP</name>
        <dbReference type="ChEBI" id="CHEBI:456215"/>
    </ligand>
</feature>
<proteinExistence type="inferred from homology"/>
<dbReference type="InterPro" id="IPR033690">
    <property type="entry name" value="Adenylat_kinase_CS"/>
</dbReference>
<comment type="caution">
    <text evidence="9">The sequence shown here is derived from an EMBL/GenBank/DDBJ whole genome shotgun (WGS) entry which is preliminary data.</text>
</comment>
<keyword evidence="6 7" id="KW-0342">GTP-binding</keyword>
<name>A0ABQ8FJC8_9FUNG</name>
<feature type="binding site" evidence="7">
    <location>
        <begin position="142"/>
        <end position="145"/>
    </location>
    <ligand>
        <name>AMP</name>
        <dbReference type="ChEBI" id="CHEBI:456215"/>
    </ligand>
</feature>
<evidence type="ECO:0000256" key="2">
    <source>
        <dbReference type="ARBA" id="ARBA00022679"/>
    </source>
</evidence>
<reference evidence="9 10" key="1">
    <citation type="submission" date="2021-02" db="EMBL/GenBank/DDBJ databases">
        <title>Variation within the Batrachochytrium salamandrivorans European outbreak.</title>
        <authorList>
            <person name="Kelly M."/>
            <person name="Pasmans F."/>
            <person name="Shea T.P."/>
            <person name="Munoz J.F."/>
            <person name="Carranza S."/>
            <person name="Cuomo C.A."/>
            <person name="Martel A."/>
        </authorList>
    </citation>
    <scope>NUCLEOTIDE SEQUENCE [LARGE SCALE GENOMIC DNA]</scope>
    <source>
        <strain evidence="9 10">AMFP18/2</strain>
    </source>
</reference>
<dbReference type="InterPro" id="IPR006259">
    <property type="entry name" value="Adenyl_kin_sub"/>
</dbReference>
<comment type="similarity">
    <text evidence="7">Belongs to the adenylate kinase family. AK3 subfamily.</text>
</comment>
<dbReference type="PROSITE" id="PS00113">
    <property type="entry name" value="ADENYLATE_KINASE"/>
    <property type="match status" value="1"/>
</dbReference>
<dbReference type="PANTHER" id="PTHR23359">
    <property type="entry name" value="NUCLEOTIDE KINASE"/>
    <property type="match status" value="1"/>
</dbReference>
<comment type="domain">
    <text evidence="7">Consists of three domains, a large central CORE domain and two small peripheral domains, NMPbind and LID, which undergo movements during catalysis. The LID domain closes over the site of phosphoryl transfer upon GTP binding. Assembling and dissambling the active center during each catalytic cycle provides an effective means to prevent GTP hydrolysis.</text>
</comment>
<feature type="binding site" evidence="7">
    <location>
        <position position="184"/>
    </location>
    <ligand>
        <name>GTP</name>
        <dbReference type="ChEBI" id="CHEBI:37565"/>
    </ligand>
</feature>
<dbReference type="HAMAP" id="MF_00235">
    <property type="entry name" value="Adenylate_kinase_Adk"/>
    <property type="match status" value="1"/>
</dbReference>
<dbReference type="Pfam" id="PF00406">
    <property type="entry name" value="ADK"/>
    <property type="match status" value="1"/>
</dbReference>
<evidence type="ECO:0000313" key="10">
    <source>
        <dbReference type="Proteomes" id="UP001648503"/>
    </source>
</evidence>
<evidence type="ECO:0000256" key="3">
    <source>
        <dbReference type="ARBA" id="ARBA00022741"/>
    </source>
</evidence>
<dbReference type="InterPro" id="IPR000850">
    <property type="entry name" value="Adenylat/UMP-CMP_kin"/>
</dbReference>
<dbReference type="InterPro" id="IPR028586">
    <property type="entry name" value="AK3/Ak4_mitochondrial"/>
</dbReference>
<comment type="subcellular location">
    <subcellularLocation>
        <location evidence="1 7">Mitochondrion matrix</location>
    </subcellularLocation>
</comment>
<accession>A0ABQ8FJC8</accession>